<reference evidence="1" key="2">
    <citation type="submission" date="2021-08" db="EMBL/GenBank/DDBJ databases">
        <authorList>
            <person name="Tani A."/>
            <person name="Ola A."/>
            <person name="Ogura Y."/>
            <person name="Katsura K."/>
            <person name="Hayashi T."/>
        </authorList>
    </citation>
    <scope>NUCLEOTIDE SEQUENCE</scope>
    <source>
        <strain evidence="1">DSM 17168</strain>
    </source>
</reference>
<proteinExistence type="predicted"/>
<name>A0ABQ4SFR7_9HYPH</name>
<dbReference type="Proteomes" id="UP001055153">
    <property type="component" value="Unassembled WGS sequence"/>
</dbReference>
<protein>
    <submittedName>
        <fullName evidence="1">Uncharacterized protein</fullName>
    </submittedName>
</protein>
<sequence length="82" mass="8682">MMNFILGTIAGALMAAIATIAAVRNHDVQLRLGLVRPEVPVVAARRPDPVCPPAAPSILAGAPVGQPEMLFAKRRFWSVAPK</sequence>
<dbReference type="RefSeq" id="WP_238236294.1">
    <property type="nucleotide sequence ID" value="NZ_BPQQ01000037.1"/>
</dbReference>
<gene>
    <name evidence="1" type="ORF">GMJLKIPL_3329</name>
</gene>
<accession>A0ABQ4SFR7</accession>
<organism evidence="1 2">
    <name type="scientific">Methylobacterium isbiliense</name>
    <dbReference type="NCBI Taxonomy" id="315478"/>
    <lineage>
        <taxon>Bacteria</taxon>
        <taxon>Pseudomonadati</taxon>
        <taxon>Pseudomonadota</taxon>
        <taxon>Alphaproteobacteria</taxon>
        <taxon>Hyphomicrobiales</taxon>
        <taxon>Methylobacteriaceae</taxon>
        <taxon>Methylobacterium</taxon>
    </lineage>
</organism>
<evidence type="ECO:0000313" key="1">
    <source>
        <dbReference type="EMBL" id="GJE01399.1"/>
    </source>
</evidence>
<keyword evidence="2" id="KW-1185">Reference proteome</keyword>
<dbReference type="EMBL" id="BPQQ01000037">
    <property type="protein sequence ID" value="GJE01399.1"/>
    <property type="molecule type" value="Genomic_DNA"/>
</dbReference>
<comment type="caution">
    <text evidence="1">The sequence shown here is derived from an EMBL/GenBank/DDBJ whole genome shotgun (WGS) entry which is preliminary data.</text>
</comment>
<reference evidence="1" key="1">
    <citation type="journal article" date="2021" name="Front. Microbiol.">
        <title>Comprehensive Comparative Genomics and Phenotyping of Methylobacterium Species.</title>
        <authorList>
            <person name="Alessa O."/>
            <person name="Ogura Y."/>
            <person name="Fujitani Y."/>
            <person name="Takami H."/>
            <person name="Hayashi T."/>
            <person name="Sahin N."/>
            <person name="Tani A."/>
        </authorList>
    </citation>
    <scope>NUCLEOTIDE SEQUENCE</scope>
    <source>
        <strain evidence="1">DSM 17168</strain>
    </source>
</reference>
<evidence type="ECO:0000313" key="2">
    <source>
        <dbReference type="Proteomes" id="UP001055153"/>
    </source>
</evidence>